<keyword evidence="3" id="KW-1185">Reference proteome</keyword>
<organism evidence="2 3">
    <name type="scientific">Nocardia mexicana</name>
    <dbReference type="NCBI Taxonomy" id="279262"/>
    <lineage>
        <taxon>Bacteria</taxon>
        <taxon>Bacillati</taxon>
        <taxon>Actinomycetota</taxon>
        <taxon>Actinomycetes</taxon>
        <taxon>Mycobacteriales</taxon>
        <taxon>Nocardiaceae</taxon>
        <taxon>Nocardia</taxon>
    </lineage>
</organism>
<dbReference type="Gene3D" id="1.10.260.40">
    <property type="entry name" value="lambda repressor-like DNA-binding domains"/>
    <property type="match status" value="1"/>
</dbReference>
<reference evidence="2 3" key="1">
    <citation type="submission" date="2018-07" db="EMBL/GenBank/DDBJ databases">
        <title>Genomic Encyclopedia of Type Strains, Phase IV (KMG-IV): sequencing the most valuable type-strain genomes for metagenomic binning, comparative biology and taxonomic classification.</title>
        <authorList>
            <person name="Goeker M."/>
        </authorList>
    </citation>
    <scope>NUCLEOTIDE SEQUENCE [LARGE SCALE GENOMIC DNA]</scope>
    <source>
        <strain evidence="2 3">DSM 44952</strain>
    </source>
</reference>
<gene>
    <name evidence="2" type="ORF">DFR68_108302</name>
</gene>
<dbReference type="EMBL" id="QQAZ01000008">
    <property type="protein sequence ID" value="RDI48469.1"/>
    <property type="molecule type" value="Genomic_DNA"/>
</dbReference>
<dbReference type="STRING" id="1210089.GCA_001613165_04420"/>
<dbReference type="InterPro" id="IPR001387">
    <property type="entry name" value="Cro/C1-type_HTH"/>
</dbReference>
<dbReference type="GO" id="GO:0003677">
    <property type="term" value="F:DNA binding"/>
    <property type="evidence" value="ECO:0007669"/>
    <property type="project" value="InterPro"/>
</dbReference>
<comment type="caution">
    <text evidence="2">The sequence shown here is derived from an EMBL/GenBank/DDBJ whole genome shotgun (WGS) entry which is preliminary data.</text>
</comment>
<dbReference type="InterPro" id="IPR010982">
    <property type="entry name" value="Lambda_DNA-bd_dom_sf"/>
</dbReference>
<dbReference type="CDD" id="cd00093">
    <property type="entry name" value="HTH_XRE"/>
    <property type="match status" value="1"/>
</dbReference>
<sequence>MRRSAGLTGRELARREGWHESKCSKIEYGRINPSDSDIKAYCTHSNAREQLPDLLATRHNIDAAYVEWRRILGAGGIKRRQQQSIKLEAEAKHIRNWQPQIIPGLLQTADYAEAILRSSIEFYQVPDDIDEGVSKRMERQLILYRRGHRFHFLIGEQALYTTIGTDDVMTGQLDRIHSLIGMPRVTLGIVPAAAEGRVIVENYVMFDNHMVKVEGHTAEITITQPREIALYGRAFDVLAKQSVTGEAARELIRKALEERSR</sequence>
<dbReference type="Proteomes" id="UP000255355">
    <property type="component" value="Unassembled WGS sequence"/>
</dbReference>
<dbReference type="SUPFAM" id="SSF47413">
    <property type="entry name" value="lambda repressor-like DNA-binding domains"/>
    <property type="match status" value="1"/>
</dbReference>
<dbReference type="Pfam" id="PF13560">
    <property type="entry name" value="HTH_31"/>
    <property type="match status" value="1"/>
</dbReference>
<evidence type="ECO:0000313" key="3">
    <source>
        <dbReference type="Proteomes" id="UP000255355"/>
    </source>
</evidence>
<evidence type="ECO:0000313" key="2">
    <source>
        <dbReference type="EMBL" id="RDI48469.1"/>
    </source>
</evidence>
<proteinExistence type="predicted"/>
<dbReference type="Pfam" id="PF19054">
    <property type="entry name" value="DUF5753"/>
    <property type="match status" value="1"/>
</dbReference>
<evidence type="ECO:0000259" key="1">
    <source>
        <dbReference type="Pfam" id="PF19054"/>
    </source>
</evidence>
<feature type="domain" description="DUF5753" evidence="1">
    <location>
        <begin position="84"/>
        <end position="254"/>
    </location>
</feature>
<name>A0A370GY98_9NOCA</name>
<accession>A0A370GY98</accession>
<protein>
    <submittedName>
        <fullName evidence="2">Helix-turn-helix protein</fullName>
    </submittedName>
</protein>
<dbReference type="AlphaFoldDB" id="A0A370GY98"/>
<dbReference type="InterPro" id="IPR043917">
    <property type="entry name" value="DUF5753"/>
</dbReference>